<keyword evidence="2" id="KW-1185">Reference proteome</keyword>
<dbReference type="Proteomes" id="UP000321079">
    <property type="component" value="Unassembled WGS sequence"/>
</dbReference>
<evidence type="ECO:0000313" key="1">
    <source>
        <dbReference type="EMBL" id="GEK95901.1"/>
    </source>
</evidence>
<name>A0A511B874_9PROT</name>
<organism evidence="1 2">
    <name type="scientific">Gluconobacter kanchanaburiensis NBRC 103587</name>
    <dbReference type="NCBI Taxonomy" id="1307948"/>
    <lineage>
        <taxon>Bacteria</taxon>
        <taxon>Pseudomonadati</taxon>
        <taxon>Pseudomonadota</taxon>
        <taxon>Alphaproteobacteria</taxon>
        <taxon>Acetobacterales</taxon>
        <taxon>Acetobacteraceae</taxon>
        <taxon>Gluconobacter</taxon>
    </lineage>
</organism>
<protein>
    <submittedName>
        <fullName evidence="1">Uncharacterized protein</fullName>
    </submittedName>
</protein>
<dbReference type="EMBL" id="BJVA01000005">
    <property type="protein sequence ID" value="GEK95901.1"/>
    <property type="molecule type" value="Genomic_DNA"/>
</dbReference>
<evidence type="ECO:0000313" key="2">
    <source>
        <dbReference type="Proteomes" id="UP000321079"/>
    </source>
</evidence>
<gene>
    <name evidence="1" type="ORF">GKA01_10980</name>
</gene>
<proteinExistence type="predicted"/>
<dbReference type="OrthoDB" id="6460161at2"/>
<dbReference type="AlphaFoldDB" id="A0A511B874"/>
<reference evidence="1 2" key="1">
    <citation type="submission" date="2019-07" db="EMBL/GenBank/DDBJ databases">
        <title>Whole genome shotgun sequence of Gluconobacter kanchanaburiensis NBRC 103587.</title>
        <authorList>
            <person name="Hosoyama A."/>
            <person name="Uohara A."/>
            <person name="Ohji S."/>
            <person name="Ichikawa N."/>
        </authorList>
    </citation>
    <scope>NUCLEOTIDE SEQUENCE [LARGE SCALE GENOMIC DNA]</scope>
    <source>
        <strain evidence="1 2">NBRC 103587</strain>
    </source>
</reference>
<sequence>MADIVTVLCRMPHGLRLRIAPEGDAERRAKMSEEKRPDLSPVSYVKEIEINGANRAPDFHPKDNALLGRVGRTVVDKAFWEAWVKQNADSDLVKNQCVFAEMTEARANAKAAEFKTEKTGFEPLDPVEIKRKGLADAEEAARARAYA</sequence>
<comment type="caution">
    <text evidence="1">The sequence shown here is derived from an EMBL/GenBank/DDBJ whole genome shotgun (WGS) entry which is preliminary data.</text>
</comment>
<dbReference type="RefSeq" id="WP_146860006.1">
    <property type="nucleotide sequence ID" value="NZ_BARK01000029.1"/>
</dbReference>
<accession>A0A511B874</accession>